<evidence type="ECO:0000313" key="1">
    <source>
        <dbReference type="EMBL" id="EFC9748011.1"/>
    </source>
</evidence>
<name>A0A8S7JMV6_ECOLX</name>
<gene>
    <name evidence="1" type="ORF">E6D34_01650</name>
</gene>
<dbReference type="InterPro" id="IPR001753">
    <property type="entry name" value="Enoyl-CoA_hydra/iso"/>
</dbReference>
<feature type="non-terminal residue" evidence="1">
    <location>
        <position position="42"/>
    </location>
</feature>
<accession>A0A8S7JMV6</accession>
<dbReference type="EMBL" id="AASEBA010000002">
    <property type="protein sequence ID" value="EFC9748011.1"/>
    <property type="molecule type" value="Genomic_DNA"/>
</dbReference>
<sequence>MSESLHLTRNGSILEITLDRPKANAIDAKTSFEMGEVFLNFR</sequence>
<organism evidence="1 2">
    <name type="scientific">Escherichia coli</name>
    <dbReference type="NCBI Taxonomy" id="562"/>
    <lineage>
        <taxon>Bacteria</taxon>
        <taxon>Pseudomonadati</taxon>
        <taxon>Pseudomonadota</taxon>
        <taxon>Gammaproteobacteria</taxon>
        <taxon>Enterobacterales</taxon>
        <taxon>Enterobacteriaceae</taxon>
        <taxon>Escherichia</taxon>
    </lineage>
</organism>
<dbReference type="Pfam" id="PF00378">
    <property type="entry name" value="ECH_1"/>
    <property type="match status" value="1"/>
</dbReference>
<dbReference type="InterPro" id="IPR029045">
    <property type="entry name" value="ClpP/crotonase-like_dom_sf"/>
</dbReference>
<proteinExistence type="predicted"/>
<dbReference type="GO" id="GO:0003824">
    <property type="term" value="F:catalytic activity"/>
    <property type="evidence" value="ECO:0007669"/>
    <property type="project" value="UniProtKB-ARBA"/>
</dbReference>
<dbReference type="Proteomes" id="UP000532204">
    <property type="component" value="Unassembled WGS sequence"/>
</dbReference>
<dbReference type="SUPFAM" id="SSF52096">
    <property type="entry name" value="ClpP/crotonase"/>
    <property type="match status" value="1"/>
</dbReference>
<dbReference type="AlphaFoldDB" id="A0A8S7JMV6"/>
<evidence type="ECO:0000313" key="2">
    <source>
        <dbReference type="Proteomes" id="UP000532204"/>
    </source>
</evidence>
<comment type="caution">
    <text evidence="1">The sequence shown here is derived from an EMBL/GenBank/DDBJ whole genome shotgun (WGS) entry which is preliminary data.</text>
</comment>
<protein>
    <submittedName>
        <fullName evidence="1">Carnitinyl-CoA dehydratase</fullName>
    </submittedName>
</protein>
<reference evidence="1 2" key="1">
    <citation type="submission" date="2019-05" db="EMBL/GenBank/DDBJ databases">
        <authorList>
            <consortium name="NARMS: The National Antimicrobial Resistance Monitoring System"/>
        </authorList>
    </citation>
    <scope>NUCLEOTIDE SEQUENCE [LARGE SCALE GENOMIC DNA]</scope>
    <source>
        <strain evidence="1 2">CVM N18EC122</strain>
    </source>
</reference>